<keyword evidence="4" id="KW-0391">Immunity</keyword>
<proteinExistence type="predicted"/>
<dbReference type="GO" id="GO:0005886">
    <property type="term" value="C:plasma membrane"/>
    <property type="evidence" value="ECO:0007669"/>
    <property type="project" value="UniProtKB-SubCell"/>
</dbReference>
<dbReference type="Gene3D" id="2.60.40.10">
    <property type="entry name" value="Immunoglobulins"/>
    <property type="match status" value="1"/>
</dbReference>
<dbReference type="InterPro" id="IPR036179">
    <property type="entry name" value="Ig-like_dom_sf"/>
</dbReference>
<comment type="subcellular location">
    <subcellularLocation>
        <location evidence="1">Cell membrane</location>
    </subcellularLocation>
</comment>
<evidence type="ECO:0000256" key="2">
    <source>
        <dbReference type="ARBA" id="ARBA00022475"/>
    </source>
</evidence>
<keyword evidence="6" id="KW-1015">Disulfide bond</keyword>
<dbReference type="GO" id="GO:0009617">
    <property type="term" value="P:response to bacterium"/>
    <property type="evidence" value="ECO:0007669"/>
    <property type="project" value="TreeGrafter"/>
</dbReference>
<keyword evidence="3" id="KW-0732">Signal</keyword>
<dbReference type="Proteomes" id="UP000587472">
    <property type="component" value="Unassembled WGS sequence"/>
</dbReference>
<keyword evidence="7" id="KW-0325">Glycoprotein</keyword>
<feature type="non-terminal residue" evidence="9">
    <location>
        <position position="1"/>
    </location>
</feature>
<comment type="caution">
    <text evidence="9">The sequence shown here is derived from an EMBL/GenBank/DDBJ whole genome shotgun (WGS) entry which is preliminary data.</text>
</comment>
<evidence type="ECO:0000256" key="1">
    <source>
        <dbReference type="ARBA" id="ARBA00004236"/>
    </source>
</evidence>
<dbReference type="AlphaFoldDB" id="A0A7K9Y0C0"/>
<evidence type="ECO:0000259" key="8">
    <source>
        <dbReference type="PROSITE" id="PS50835"/>
    </source>
</evidence>
<evidence type="ECO:0000256" key="5">
    <source>
        <dbReference type="ARBA" id="ARBA00023136"/>
    </source>
</evidence>
<keyword evidence="5" id="KW-0472">Membrane</keyword>
<gene>
    <name evidence="9" type="primary">Trav4_3</name>
    <name evidence="9" type="ORF">PSOCRE_R08756</name>
</gene>
<organism evidence="9 10">
    <name type="scientific">Psophia crepitans</name>
    <name type="common">common trumpeter</name>
    <dbReference type="NCBI Taxonomy" id="54359"/>
    <lineage>
        <taxon>Eukaryota</taxon>
        <taxon>Metazoa</taxon>
        <taxon>Chordata</taxon>
        <taxon>Craniata</taxon>
        <taxon>Vertebrata</taxon>
        <taxon>Euteleostomi</taxon>
        <taxon>Archelosauria</taxon>
        <taxon>Archosauria</taxon>
        <taxon>Dinosauria</taxon>
        <taxon>Saurischia</taxon>
        <taxon>Theropoda</taxon>
        <taxon>Coelurosauria</taxon>
        <taxon>Aves</taxon>
        <taxon>Neognathae</taxon>
        <taxon>Neoaves</taxon>
        <taxon>Gruiformes</taxon>
        <taxon>Psophiidae</taxon>
        <taxon>Psophia</taxon>
    </lineage>
</organism>
<evidence type="ECO:0000256" key="6">
    <source>
        <dbReference type="ARBA" id="ARBA00023157"/>
    </source>
</evidence>
<dbReference type="PANTHER" id="PTHR19433">
    <property type="entry name" value="T-CELL RECEPTOR ALPHA CHAIN V REGION-RELATED"/>
    <property type="match status" value="1"/>
</dbReference>
<dbReference type="EMBL" id="VWZZ01008269">
    <property type="protein sequence ID" value="NXJ02634.1"/>
    <property type="molecule type" value="Genomic_DNA"/>
</dbReference>
<reference evidence="9 10" key="1">
    <citation type="submission" date="2019-09" db="EMBL/GenBank/DDBJ databases">
        <title>Bird 10,000 Genomes (B10K) Project - Family phase.</title>
        <authorList>
            <person name="Zhang G."/>
        </authorList>
    </citation>
    <scope>NUCLEOTIDE SEQUENCE [LARGE SCALE GENOMIC DNA]</scope>
    <source>
        <strain evidence="9">B10K-DU-001-60</strain>
        <tissue evidence="9">Muscle</tissue>
    </source>
</reference>
<accession>A0A7K9Y0C0</accession>
<feature type="domain" description="Ig-like" evidence="8">
    <location>
        <begin position="1"/>
        <end position="88"/>
    </location>
</feature>
<feature type="non-terminal residue" evidence="9">
    <location>
        <position position="88"/>
    </location>
</feature>
<evidence type="ECO:0000256" key="3">
    <source>
        <dbReference type="ARBA" id="ARBA00022729"/>
    </source>
</evidence>
<dbReference type="GO" id="GO:0002376">
    <property type="term" value="P:immune system process"/>
    <property type="evidence" value="ECO:0007669"/>
    <property type="project" value="UniProtKB-KW"/>
</dbReference>
<dbReference type="InterPro" id="IPR013783">
    <property type="entry name" value="Ig-like_fold"/>
</dbReference>
<dbReference type="PANTHER" id="PTHR19433:SF111">
    <property type="entry name" value="T CELL RECEPTOR ALPHA VARIABLE 4"/>
    <property type="match status" value="1"/>
</dbReference>
<keyword evidence="10" id="KW-1185">Reference proteome</keyword>
<protein>
    <submittedName>
        <fullName evidence="9">TVA4 protein</fullName>
    </submittedName>
</protein>
<sequence>QEPSSETTECTGINITCSHPNIQSNEYIYWYRQLPGRNPVFLVFGHKDSKLVPDLPGQLWLVADLRSSALHLAQPQRGDLAVYYCALG</sequence>
<dbReference type="SUPFAM" id="SSF48726">
    <property type="entry name" value="Immunoglobulin"/>
    <property type="match status" value="1"/>
</dbReference>
<keyword evidence="2" id="KW-1003">Cell membrane</keyword>
<dbReference type="InterPro" id="IPR007110">
    <property type="entry name" value="Ig-like_dom"/>
</dbReference>
<evidence type="ECO:0000256" key="4">
    <source>
        <dbReference type="ARBA" id="ARBA00022859"/>
    </source>
</evidence>
<dbReference type="InterPro" id="IPR052051">
    <property type="entry name" value="TCR_complex_component"/>
</dbReference>
<evidence type="ECO:0000256" key="7">
    <source>
        <dbReference type="ARBA" id="ARBA00023180"/>
    </source>
</evidence>
<name>A0A7K9Y0C0_9GRUI</name>
<evidence type="ECO:0000313" key="10">
    <source>
        <dbReference type="Proteomes" id="UP000587472"/>
    </source>
</evidence>
<evidence type="ECO:0000313" key="9">
    <source>
        <dbReference type="EMBL" id="NXJ02634.1"/>
    </source>
</evidence>
<dbReference type="PROSITE" id="PS50835">
    <property type="entry name" value="IG_LIKE"/>
    <property type="match status" value="1"/>
</dbReference>